<dbReference type="EMBL" id="FOBL01000001">
    <property type="protein sequence ID" value="SEL45145.1"/>
    <property type="molecule type" value="Genomic_DNA"/>
</dbReference>
<dbReference type="InterPro" id="IPR018313">
    <property type="entry name" value="SBP_3_CS"/>
</dbReference>
<dbReference type="PROSITE" id="PS51257">
    <property type="entry name" value="PROKAR_LIPOPROTEIN"/>
    <property type="match status" value="1"/>
</dbReference>
<reference evidence="7 10" key="2">
    <citation type="submission" date="2019-07" db="EMBL/GenBank/DDBJ databases">
        <title>Whole genome shotgun sequence of Alkalibacterium putridalgicola NBRC 103243.</title>
        <authorList>
            <person name="Hosoyama A."/>
            <person name="Uohara A."/>
            <person name="Ohji S."/>
            <person name="Ichikawa N."/>
        </authorList>
    </citation>
    <scope>NUCLEOTIDE SEQUENCE [LARGE SCALE GENOMIC DNA]</scope>
    <source>
        <strain evidence="7 10">NBRC 103243</strain>
    </source>
</reference>
<keyword evidence="3" id="KW-0732">Signal</keyword>
<evidence type="ECO:0000313" key="7">
    <source>
        <dbReference type="EMBL" id="GEK87976.1"/>
    </source>
</evidence>
<comment type="subcellular location">
    <subcellularLocation>
        <location evidence="1">Cell envelope</location>
    </subcellularLocation>
</comment>
<dbReference type="CDD" id="cd00996">
    <property type="entry name" value="PBP2_AatB_like"/>
    <property type="match status" value="1"/>
</dbReference>
<dbReference type="SMART" id="SM00062">
    <property type="entry name" value="PBPb"/>
    <property type="match status" value="1"/>
</dbReference>
<dbReference type="SMART" id="SM00079">
    <property type="entry name" value="PBPe"/>
    <property type="match status" value="1"/>
</dbReference>
<dbReference type="GO" id="GO:0030313">
    <property type="term" value="C:cell envelope"/>
    <property type="evidence" value="ECO:0007669"/>
    <property type="project" value="UniProtKB-SubCell"/>
</dbReference>
<dbReference type="Proteomes" id="UP000198548">
    <property type="component" value="Unassembled WGS sequence"/>
</dbReference>
<evidence type="ECO:0000259" key="5">
    <source>
        <dbReference type="SMART" id="SM00062"/>
    </source>
</evidence>
<keyword evidence="10" id="KW-1185">Reference proteome</keyword>
<dbReference type="PANTHER" id="PTHR35936">
    <property type="entry name" value="MEMBRANE-BOUND LYTIC MUREIN TRANSGLYCOSYLASE F"/>
    <property type="match status" value="1"/>
</dbReference>
<proteinExistence type="inferred from homology"/>
<gene>
    <name evidence="7" type="ORF">APU01nite_00150</name>
    <name evidence="8" type="ORF">SAMN04488100_101193</name>
</gene>
<dbReference type="EMBL" id="BJUX01000001">
    <property type="protein sequence ID" value="GEK87976.1"/>
    <property type="molecule type" value="Genomic_DNA"/>
</dbReference>
<dbReference type="STRING" id="426703.SAMN04488100_101193"/>
<organism evidence="8 9">
    <name type="scientific">Alkalibacterium putridalgicola</name>
    <dbReference type="NCBI Taxonomy" id="426703"/>
    <lineage>
        <taxon>Bacteria</taxon>
        <taxon>Bacillati</taxon>
        <taxon>Bacillota</taxon>
        <taxon>Bacilli</taxon>
        <taxon>Lactobacillales</taxon>
        <taxon>Carnobacteriaceae</taxon>
        <taxon>Alkalibacterium</taxon>
    </lineage>
</organism>
<dbReference type="SUPFAM" id="SSF53850">
    <property type="entry name" value="Periplasmic binding protein-like II"/>
    <property type="match status" value="1"/>
</dbReference>
<dbReference type="InterPro" id="IPR001320">
    <property type="entry name" value="Iontro_rcpt_C"/>
</dbReference>
<evidence type="ECO:0000313" key="10">
    <source>
        <dbReference type="Proteomes" id="UP000321425"/>
    </source>
</evidence>
<evidence type="ECO:0000313" key="9">
    <source>
        <dbReference type="Proteomes" id="UP000198548"/>
    </source>
</evidence>
<protein>
    <submittedName>
        <fullName evidence="7 8">Amino acid ABC transporter substrate-binding protein</fullName>
    </submittedName>
</protein>
<evidence type="ECO:0000313" key="8">
    <source>
        <dbReference type="EMBL" id="SEL45145.1"/>
    </source>
</evidence>
<dbReference type="InterPro" id="IPR001638">
    <property type="entry name" value="Solute-binding_3/MltF_N"/>
</dbReference>
<dbReference type="RefSeq" id="WP_146880586.1">
    <property type="nucleotide sequence ID" value="NZ_BJUX01000001.1"/>
</dbReference>
<evidence type="ECO:0000256" key="2">
    <source>
        <dbReference type="ARBA" id="ARBA00010333"/>
    </source>
</evidence>
<dbReference type="Gene3D" id="3.40.190.10">
    <property type="entry name" value="Periplasmic binding protein-like II"/>
    <property type="match status" value="2"/>
</dbReference>
<feature type="domain" description="Solute-binding protein family 3/N-terminal" evidence="5">
    <location>
        <begin position="34"/>
        <end position="261"/>
    </location>
</feature>
<feature type="domain" description="Ionotropic glutamate receptor C-terminal" evidence="6">
    <location>
        <begin position="34"/>
        <end position="260"/>
    </location>
</feature>
<name>A0A1H7QCD2_9LACT</name>
<accession>A0A1H7QCD2</accession>
<evidence type="ECO:0000256" key="3">
    <source>
        <dbReference type="ARBA" id="ARBA00022729"/>
    </source>
</evidence>
<dbReference type="Proteomes" id="UP000321425">
    <property type="component" value="Unassembled WGS sequence"/>
</dbReference>
<dbReference type="AlphaFoldDB" id="A0A1H7QCD2"/>
<sequence length="262" mass="29259">MKNSKMLLMGLIVSGIVLTGCQTNETESSTDEKAYVVGLDDTFAPMGFRDDEGDLVGFDIDLAEAVADDLGYSISFQPIDWAMKETELNTGNIDMIWNGYTITDERAEKVDFGTPYLENSQLIVTLEENGIDSKSDLAGKKVAAQQSSSAISAIESDPSDIMSEFDNSEVIQFPSNNDVFNDLISGRSEAIVVDETLGRFYMSQNPSPDYKVLEEDFGKEEYAVGFRQDDDALREEFNASLERLMEDGTYDDIYQEWFSEQE</sequence>
<dbReference type="PROSITE" id="PS01039">
    <property type="entry name" value="SBP_BACTERIAL_3"/>
    <property type="match status" value="1"/>
</dbReference>
<comment type="similarity">
    <text evidence="2 4">Belongs to the bacterial solute-binding protein 3 family.</text>
</comment>
<evidence type="ECO:0000259" key="6">
    <source>
        <dbReference type="SMART" id="SM00079"/>
    </source>
</evidence>
<dbReference type="OrthoDB" id="9775197at2"/>
<dbReference type="GO" id="GO:0016020">
    <property type="term" value="C:membrane"/>
    <property type="evidence" value="ECO:0007669"/>
    <property type="project" value="InterPro"/>
</dbReference>
<evidence type="ECO:0000256" key="1">
    <source>
        <dbReference type="ARBA" id="ARBA00004196"/>
    </source>
</evidence>
<reference evidence="8 9" key="1">
    <citation type="submission" date="2016-10" db="EMBL/GenBank/DDBJ databases">
        <authorList>
            <person name="de Groot N.N."/>
        </authorList>
    </citation>
    <scope>NUCLEOTIDE SEQUENCE [LARGE SCALE GENOMIC DNA]</scope>
    <source>
        <strain evidence="8 9">DSM 19182</strain>
    </source>
</reference>
<evidence type="ECO:0000256" key="4">
    <source>
        <dbReference type="RuleBase" id="RU003744"/>
    </source>
</evidence>
<dbReference type="PANTHER" id="PTHR35936:SF34">
    <property type="entry name" value="ABC TRANSPORTER EXTRACELLULAR-BINDING PROTEIN YCKB-RELATED"/>
    <property type="match status" value="1"/>
</dbReference>
<dbReference type="Pfam" id="PF00497">
    <property type="entry name" value="SBP_bac_3"/>
    <property type="match status" value="1"/>
</dbReference>
<dbReference type="GO" id="GO:0015276">
    <property type="term" value="F:ligand-gated monoatomic ion channel activity"/>
    <property type="evidence" value="ECO:0007669"/>
    <property type="project" value="InterPro"/>
</dbReference>